<dbReference type="CDD" id="cd09021">
    <property type="entry name" value="Aldose_epim_Ec_YphB"/>
    <property type="match status" value="1"/>
</dbReference>
<dbReference type="GO" id="GO:0005975">
    <property type="term" value="P:carbohydrate metabolic process"/>
    <property type="evidence" value="ECO:0007669"/>
    <property type="project" value="InterPro"/>
</dbReference>
<organism evidence="1 2">
    <name type="scientific">Variovorax paradoxus</name>
    <dbReference type="NCBI Taxonomy" id="34073"/>
    <lineage>
        <taxon>Bacteria</taxon>
        <taxon>Pseudomonadati</taxon>
        <taxon>Pseudomonadota</taxon>
        <taxon>Betaproteobacteria</taxon>
        <taxon>Burkholderiales</taxon>
        <taxon>Comamonadaceae</taxon>
        <taxon>Variovorax</taxon>
    </lineage>
</organism>
<dbReference type="GO" id="GO:0030246">
    <property type="term" value="F:carbohydrate binding"/>
    <property type="evidence" value="ECO:0007669"/>
    <property type="project" value="InterPro"/>
</dbReference>
<dbReference type="SUPFAM" id="SSF74650">
    <property type="entry name" value="Galactose mutarotase-like"/>
    <property type="match status" value="1"/>
</dbReference>
<accession>A0A2W5PBM3</accession>
<dbReference type="InterPro" id="IPR014718">
    <property type="entry name" value="GH-type_carb-bd"/>
</dbReference>
<reference evidence="1 2" key="1">
    <citation type="submission" date="2017-08" db="EMBL/GenBank/DDBJ databases">
        <title>Infants hospitalized years apart are colonized by the same room-sourced microbial strains.</title>
        <authorList>
            <person name="Brooks B."/>
            <person name="Olm M.R."/>
            <person name="Firek B.A."/>
            <person name="Baker R."/>
            <person name="Thomas B.C."/>
            <person name="Morowitz M.J."/>
            <person name="Banfield J.F."/>
        </authorList>
    </citation>
    <scope>NUCLEOTIDE SEQUENCE [LARGE SCALE GENOMIC DNA]</scope>
    <source>
        <strain evidence="1">S2_005_003_R2_41</strain>
    </source>
</reference>
<dbReference type="Pfam" id="PF01263">
    <property type="entry name" value="Aldose_epim"/>
    <property type="match status" value="1"/>
</dbReference>
<name>A0A2W5PBM3_VARPD</name>
<evidence type="ECO:0000313" key="1">
    <source>
        <dbReference type="EMBL" id="PZQ60315.1"/>
    </source>
</evidence>
<evidence type="ECO:0000313" key="2">
    <source>
        <dbReference type="Proteomes" id="UP000249135"/>
    </source>
</evidence>
<dbReference type="Proteomes" id="UP000249135">
    <property type="component" value="Unassembled WGS sequence"/>
</dbReference>
<sequence length="312" mass="33901">MSGQHTVAEVQWVTHANQRLGLLPALGGGVAAWQLARPGGGWLDLWRPWDGRAPDMYRLASFAMVPWSNRISGGGFTHGQRHHAMQPNREGEPYPIHGDGWLQPWEGAAVAPGVFEMHLRCDHHGGNPYRYRATQRFALVEGGLDQSVEVINTGDEALPFGLGLHPWFPRTPRARVQASVGGVWLSGADPLPVGHSSEFAPDWDLRRGIGAAGSFIDNGFTGWNGQAAIEWPEHGLRVTLSARDGARGAESPTAFCLVYRPPRGDAFCFEPITHPIDAFHLDGCPGLRVLAPGESMTLRAVWRVEALPLAAG</sequence>
<proteinExistence type="predicted"/>
<gene>
    <name evidence="1" type="ORF">DI563_29635</name>
</gene>
<dbReference type="InterPro" id="IPR008183">
    <property type="entry name" value="Aldose_1/G6P_1-epimerase"/>
</dbReference>
<comment type="caution">
    <text evidence="1">The sequence shown here is derived from an EMBL/GenBank/DDBJ whole genome shotgun (WGS) entry which is preliminary data.</text>
</comment>
<dbReference type="InterPro" id="IPR011013">
    <property type="entry name" value="Gal_mutarotase_sf_dom"/>
</dbReference>
<dbReference type="Gene3D" id="2.70.98.10">
    <property type="match status" value="1"/>
</dbReference>
<dbReference type="AlphaFoldDB" id="A0A2W5PBM3"/>
<protein>
    <submittedName>
        <fullName evidence="1">Aldose 1-epimerase</fullName>
    </submittedName>
</protein>
<dbReference type="EMBL" id="QFPP01000702">
    <property type="protein sequence ID" value="PZQ60315.1"/>
    <property type="molecule type" value="Genomic_DNA"/>
</dbReference>
<dbReference type="GO" id="GO:0016853">
    <property type="term" value="F:isomerase activity"/>
    <property type="evidence" value="ECO:0007669"/>
    <property type="project" value="InterPro"/>
</dbReference>